<organism evidence="20 21">
    <name type="scientific">Ancylostoma ceylanicum</name>
    <dbReference type="NCBI Taxonomy" id="53326"/>
    <lineage>
        <taxon>Eukaryota</taxon>
        <taxon>Metazoa</taxon>
        <taxon>Ecdysozoa</taxon>
        <taxon>Nematoda</taxon>
        <taxon>Chromadorea</taxon>
        <taxon>Rhabditida</taxon>
        <taxon>Rhabditina</taxon>
        <taxon>Rhabditomorpha</taxon>
        <taxon>Strongyloidea</taxon>
        <taxon>Ancylostomatidae</taxon>
        <taxon>Ancylostomatinae</taxon>
        <taxon>Ancylostoma</taxon>
    </lineage>
</organism>
<gene>
    <name evidence="20" type="primary">Acey_s0086.g1911</name>
    <name evidence="20" type="synonym">Acey-Y71F9B.2</name>
    <name evidence="20" type="ORF">Y032_0086g1911</name>
</gene>
<evidence type="ECO:0000256" key="7">
    <source>
        <dbReference type="ARBA" id="ARBA00018337"/>
    </source>
</evidence>
<evidence type="ECO:0000256" key="5">
    <source>
        <dbReference type="ARBA" id="ARBA00005458"/>
    </source>
</evidence>
<evidence type="ECO:0000256" key="4">
    <source>
        <dbReference type="ARBA" id="ARBA00005189"/>
    </source>
</evidence>
<dbReference type="Proteomes" id="UP000024635">
    <property type="component" value="Unassembled WGS sequence"/>
</dbReference>
<keyword evidence="10" id="KW-0548">Nucleotidyltransferase</keyword>
<dbReference type="GO" id="GO:0032049">
    <property type="term" value="P:cardiolipin biosynthetic process"/>
    <property type="evidence" value="ECO:0007669"/>
    <property type="project" value="InterPro"/>
</dbReference>
<evidence type="ECO:0000256" key="19">
    <source>
        <dbReference type="ARBA" id="ARBA00031502"/>
    </source>
</evidence>
<keyword evidence="11" id="KW-0999">Mitochondrion inner membrane</keyword>
<evidence type="ECO:0000256" key="9">
    <source>
        <dbReference type="ARBA" id="ARBA00022679"/>
    </source>
</evidence>
<keyword evidence="21" id="KW-1185">Reference proteome</keyword>
<evidence type="ECO:0000256" key="15">
    <source>
        <dbReference type="ARBA" id="ARBA00023136"/>
    </source>
</evidence>
<evidence type="ECO:0000256" key="8">
    <source>
        <dbReference type="ARBA" id="ARBA00022516"/>
    </source>
</evidence>
<proteinExistence type="inferred from homology"/>
<keyword evidence="12" id="KW-0460">Magnesium</keyword>
<evidence type="ECO:0000256" key="1">
    <source>
        <dbReference type="ARBA" id="ARBA00001946"/>
    </source>
</evidence>
<comment type="subcellular location">
    <subcellularLocation>
        <location evidence="2">Mitochondrion inner membrane</location>
        <topology evidence="2">Peripheral membrane protein</topology>
        <orientation evidence="2">Matrix side</orientation>
    </subcellularLocation>
</comment>
<comment type="pathway">
    <text evidence="3">Phospholipid metabolism; CDP-diacylglycerol biosynthesis; CDP-diacylglycerol from sn-glycerol 3-phosphate: step 3/3.</text>
</comment>
<keyword evidence="14" id="KW-0496">Mitochondrion</keyword>
<dbReference type="PANTHER" id="PTHR13619">
    <property type="entry name" value="PHOSPHATIDATE CYTIDYLYLTRANSFERASE, MITOCHONDRIAL"/>
    <property type="match status" value="1"/>
</dbReference>
<dbReference type="Pfam" id="PF09139">
    <property type="entry name" value="Tam41_Mmp37"/>
    <property type="match status" value="1"/>
</dbReference>
<comment type="pathway">
    <text evidence="4">Lipid metabolism.</text>
</comment>
<sequence length="321" mass="36128">MSLKEYEDLLCVLPLSTVDYAFAYGSGALQQKGENKSDKMVDFILSTSDPVRFHEENLKMNPSHYSLFRCVGANALTKYQTRLGARIYYNTHVRVGSRRMKYGVIATDDLNRDLLDWKWLYVAGRLHKPVLDVRKIVQGSMEELNEVYDPILSDDPKVVVQNGNVLQDGSTAAIYHRLNLLPSTVLNAIQRNWNKRNKWQKDTEEVLFSLAHRHDVSSHLSVAISSIVAPVAISQSLKNTVSAGFSRSVLYGLEKLTKMVKMHIALGVPRSSKTIPSAMICHAVSPEKNISDLITLSSIWRNSCTLVESFYPATHVYIVVN</sequence>
<keyword evidence="13" id="KW-0443">Lipid metabolism</keyword>
<evidence type="ECO:0000256" key="18">
    <source>
        <dbReference type="ARBA" id="ARBA00029893"/>
    </source>
</evidence>
<keyword evidence="17" id="KW-1208">Phospholipid metabolism</keyword>
<dbReference type="AlphaFoldDB" id="A0A016TPG5"/>
<comment type="similarity">
    <text evidence="5">Belongs to the TAM41 family.</text>
</comment>
<dbReference type="UniPathway" id="UPA00557">
    <property type="reaction ID" value="UER00614"/>
</dbReference>
<dbReference type="GO" id="GO:0004605">
    <property type="term" value="F:phosphatidate cytidylyltransferase activity"/>
    <property type="evidence" value="ECO:0007669"/>
    <property type="project" value="UniProtKB-EC"/>
</dbReference>
<evidence type="ECO:0000256" key="10">
    <source>
        <dbReference type="ARBA" id="ARBA00022695"/>
    </source>
</evidence>
<dbReference type="GO" id="GO:0016024">
    <property type="term" value="P:CDP-diacylglycerol biosynthetic process"/>
    <property type="evidence" value="ECO:0007669"/>
    <property type="project" value="UniProtKB-UniPathway"/>
</dbReference>
<evidence type="ECO:0000256" key="6">
    <source>
        <dbReference type="ARBA" id="ARBA00012487"/>
    </source>
</evidence>
<evidence type="ECO:0000313" key="20">
    <source>
        <dbReference type="EMBL" id="EYC04660.1"/>
    </source>
</evidence>
<reference evidence="21" key="1">
    <citation type="journal article" date="2015" name="Nat. Genet.">
        <title>The genome and transcriptome of the zoonotic hookworm Ancylostoma ceylanicum identify infection-specific gene families.</title>
        <authorList>
            <person name="Schwarz E.M."/>
            <person name="Hu Y."/>
            <person name="Antoshechkin I."/>
            <person name="Miller M.M."/>
            <person name="Sternberg P.W."/>
            <person name="Aroian R.V."/>
        </authorList>
    </citation>
    <scope>NUCLEOTIDE SEQUENCE</scope>
    <source>
        <strain evidence="21">HY135</strain>
    </source>
</reference>
<keyword evidence="9" id="KW-0808">Transferase</keyword>
<dbReference type="InterPro" id="IPR015222">
    <property type="entry name" value="Tam41"/>
</dbReference>
<dbReference type="EMBL" id="JARK01001422">
    <property type="protein sequence ID" value="EYC04660.1"/>
    <property type="molecule type" value="Genomic_DNA"/>
</dbReference>
<comment type="cofactor">
    <cofactor evidence="1">
        <name>Mg(2+)</name>
        <dbReference type="ChEBI" id="CHEBI:18420"/>
    </cofactor>
</comment>
<dbReference type="STRING" id="53326.A0A016TPG5"/>
<evidence type="ECO:0000256" key="3">
    <source>
        <dbReference type="ARBA" id="ARBA00005119"/>
    </source>
</evidence>
<dbReference type="EC" id="2.7.7.41" evidence="6"/>
<dbReference type="OrthoDB" id="341477at2759"/>
<evidence type="ECO:0000256" key="11">
    <source>
        <dbReference type="ARBA" id="ARBA00022792"/>
    </source>
</evidence>
<evidence type="ECO:0000256" key="17">
    <source>
        <dbReference type="ARBA" id="ARBA00023264"/>
    </source>
</evidence>
<protein>
    <recommendedName>
        <fullName evidence="7">Phosphatidate cytidylyltransferase, mitochondrial</fullName>
        <ecNumber evidence="6">2.7.7.41</ecNumber>
    </recommendedName>
    <alternativeName>
        <fullName evidence="18">CDP-diacylglycerol synthase</fullName>
    </alternativeName>
    <alternativeName>
        <fullName evidence="19">Mitochondrial translocator assembly and maintenance protein 41 homolog</fullName>
    </alternativeName>
</protein>
<dbReference type="GO" id="GO:0005743">
    <property type="term" value="C:mitochondrial inner membrane"/>
    <property type="evidence" value="ECO:0007669"/>
    <property type="project" value="UniProtKB-SubCell"/>
</dbReference>
<accession>A0A016TPG5</accession>
<evidence type="ECO:0000256" key="16">
    <source>
        <dbReference type="ARBA" id="ARBA00023209"/>
    </source>
</evidence>
<name>A0A016TPG5_9BILA</name>
<evidence type="ECO:0000256" key="14">
    <source>
        <dbReference type="ARBA" id="ARBA00023128"/>
    </source>
</evidence>
<evidence type="ECO:0000256" key="12">
    <source>
        <dbReference type="ARBA" id="ARBA00022842"/>
    </source>
</evidence>
<evidence type="ECO:0000256" key="13">
    <source>
        <dbReference type="ARBA" id="ARBA00023098"/>
    </source>
</evidence>
<keyword evidence="15" id="KW-0472">Membrane</keyword>
<evidence type="ECO:0000256" key="2">
    <source>
        <dbReference type="ARBA" id="ARBA00004443"/>
    </source>
</evidence>
<keyword evidence="16" id="KW-0594">Phospholipid biosynthesis</keyword>
<comment type="caution">
    <text evidence="20">The sequence shown here is derived from an EMBL/GenBank/DDBJ whole genome shotgun (WGS) entry which is preliminary data.</text>
</comment>
<keyword evidence="8" id="KW-0444">Lipid biosynthesis</keyword>
<evidence type="ECO:0000313" key="21">
    <source>
        <dbReference type="Proteomes" id="UP000024635"/>
    </source>
</evidence>
<dbReference type="PANTHER" id="PTHR13619:SF0">
    <property type="entry name" value="PHOSPHATIDATE CYTIDYLYLTRANSFERASE, MITOCHONDRIAL"/>
    <property type="match status" value="1"/>
</dbReference>